<protein>
    <submittedName>
        <fullName evidence="1">Uncharacterized protein</fullName>
    </submittedName>
</protein>
<proteinExistence type="predicted"/>
<keyword evidence="2" id="KW-1185">Reference proteome</keyword>
<evidence type="ECO:0000313" key="2">
    <source>
        <dbReference type="Proteomes" id="UP000601435"/>
    </source>
</evidence>
<sequence>MTEVEAHKKKVKLMAEGSEEVSGLVMPPVGFNEEDLVAYLASHNIDTESFGTGCAKSLKELSRELTSGQSSLLIDSSGKVVRVVDQVHLVVVSPSDKVLVQVAYVTPDGAKHSLNRLPGTKGRPDESQFVTARHLLQKQIHIDPNQVRLDLGKAVIWE</sequence>
<comment type="caution">
    <text evidence="1">The sequence shown here is derived from an EMBL/GenBank/DDBJ whole genome shotgun (WGS) entry which is preliminary data.</text>
</comment>
<organism evidence="1 2">
    <name type="scientific">Symbiodinium necroappetens</name>
    <dbReference type="NCBI Taxonomy" id="1628268"/>
    <lineage>
        <taxon>Eukaryota</taxon>
        <taxon>Sar</taxon>
        <taxon>Alveolata</taxon>
        <taxon>Dinophyceae</taxon>
        <taxon>Suessiales</taxon>
        <taxon>Symbiodiniaceae</taxon>
        <taxon>Symbiodinium</taxon>
    </lineage>
</organism>
<accession>A0A812SZ98</accession>
<feature type="non-terminal residue" evidence="1">
    <location>
        <position position="158"/>
    </location>
</feature>
<evidence type="ECO:0000313" key="1">
    <source>
        <dbReference type="EMBL" id="CAE7503495.1"/>
    </source>
</evidence>
<reference evidence="1" key="1">
    <citation type="submission" date="2021-02" db="EMBL/GenBank/DDBJ databases">
        <authorList>
            <person name="Dougan E. K."/>
            <person name="Rhodes N."/>
            <person name="Thang M."/>
            <person name="Chan C."/>
        </authorList>
    </citation>
    <scope>NUCLEOTIDE SEQUENCE</scope>
</reference>
<dbReference type="OrthoDB" id="428266at2759"/>
<name>A0A812SZ98_9DINO</name>
<dbReference type="EMBL" id="CAJNJA010022984">
    <property type="protein sequence ID" value="CAE7503495.1"/>
    <property type="molecule type" value="Genomic_DNA"/>
</dbReference>
<dbReference type="Proteomes" id="UP000601435">
    <property type="component" value="Unassembled WGS sequence"/>
</dbReference>
<dbReference type="AlphaFoldDB" id="A0A812SZ98"/>
<gene>
    <name evidence="1" type="ORF">SNEC2469_LOCUS14348</name>
</gene>